<dbReference type="InterPro" id="IPR050287">
    <property type="entry name" value="MTA/SAH_deaminase"/>
</dbReference>
<feature type="transmembrane region" description="Helical" evidence="4">
    <location>
        <begin position="44"/>
        <end position="63"/>
    </location>
</feature>
<dbReference type="FunFam" id="3.20.20.140:FF:000014">
    <property type="entry name" value="5-methylthioadenosine/S-adenosylhomocysteine deaminase"/>
    <property type="match status" value="1"/>
</dbReference>
<evidence type="ECO:0000313" key="6">
    <source>
        <dbReference type="EMBL" id="VAX04098.1"/>
    </source>
</evidence>
<keyword evidence="3" id="KW-0862">Zinc</keyword>
<feature type="domain" description="Amidohydrolase-related" evidence="5">
    <location>
        <begin position="132"/>
        <end position="482"/>
    </location>
</feature>
<reference evidence="6" key="1">
    <citation type="submission" date="2018-06" db="EMBL/GenBank/DDBJ databases">
        <authorList>
            <person name="Zhirakovskaya E."/>
        </authorList>
    </citation>
    <scope>NUCLEOTIDE SEQUENCE</scope>
</reference>
<dbReference type="Gene3D" id="2.30.40.10">
    <property type="entry name" value="Urease, subunit C, domain 1"/>
    <property type="match status" value="1"/>
</dbReference>
<keyword evidence="1" id="KW-0479">Metal-binding</keyword>
<dbReference type="GO" id="GO:0046872">
    <property type="term" value="F:metal ion binding"/>
    <property type="evidence" value="ECO:0007669"/>
    <property type="project" value="UniProtKB-KW"/>
</dbReference>
<dbReference type="EC" id="3.5.4.28" evidence="6"/>
<protein>
    <submittedName>
        <fullName evidence="6">S-adenosylhomocysteine deaminase Methylthioadenosine deaminase</fullName>
        <ecNumber evidence="6">3.5.4.28</ecNumber>
    </submittedName>
</protein>
<dbReference type="CDD" id="cd01298">
    <property type="entry name" value="ATZ_TRZ_like"/>
    <property type="match status" value="1"/>
</dbReference>
<evidence type="ECO:0000256" key="3">
    <source>
        <dbReference type="ARBA" id="ARBA00022833"/>
    </source>
</evidence>
<dbReference type="InterPro" id="IPR023512">
    <property type="entry name" value="Deaminase_MtaD/DadD"/>
</dbReference>
<dbReference type="SUPFAM" id="SSF51556">
    <property type="entry name" value="Metallo-dependent hydrolases"/>
    <property type="match status" value="1"/>
</dbReference>
<keyword evidence="4" id="KW-0812">Transmembrane</keyword>
<proteinExistence type="inferred from homology"/>
<name>A0A3B1AXV6_9ZZZZ</name>
<accession>A0A3B1AXV6</accession>
<gene>
    <name evidence="6" type="ORF">MNBD_ALPHA03-615</name>
</gene>
<dbReference type="InterPro" id="IPR006680">
    <property type="entry name" value="Amidohydro-rel"/>
</dbReference>
<dbReference type="InterPro" id="IPR011059">
    <property type="entry name" value="Metal-dep_hydrolase_composite"/>
</dbReference>
<keyword evidence="2 6" id="KW-0378">Hydrolase</keyword>
<evidence type="ECO:0000256" key="1">
    <source>
        <dbReference type="ARBA" id="ARBA00022723"/>
    </source>
</evidence>
<evidence type="ECO:0000256" key="2">
    <source>
        <dbReference type="ARBA" id="ARBA00022801"/>
    </source>
</evidence>
<keyword evidence="4" id="KW-0472">Membrane</keyword>
<sequence>MIAIVSNEISGYSAGNNNRKHVKNNISKKYRKVIIMRMKYKFDLMYYVKMLFLGIIMSISIQANAAQANAEVQKNVDLIVQGRYVVTMDPENPVIENGAVAVKGGVIVAVGRSDDITAHYTASKTVTGKDRILLPGLINGHTHTAMVMFRGMADDLAFMTWLKEYIFPMEGQFVDPEFIEVGMNLACLEMIRGGTTSFVDMYFYPEKGAEVIESCGLRAIMAAPAIDFPSPGFKGWDDSHGAAVSFVKNYKSKSGRVIAGFGPHSPYTVSPEHLGQVSDAALALDAPISIHLAEDRAELAQIKERYDSTPIVHVEGLGLFRNKVIAAHVVHLTAAEIKILAKQKVGVIHNPTSNMKTAAGVSPVPEMLKQGVRMGLGTDGAASNNDLNMWEEIRLAALLHKGVNYDPTVMSAPTVLRMATIGGAEAVGLDHLVGDIVVGKRADLIQMDLTGAHMTPLYDVISHLVYAVSGSDVVTTIVDGHILMENGKILTLDTEKVRAKANALAGRITQALKDANK</sequence>
<dbReference type="Pfam" id="PF01979">
    <property type="entry name" value="Amidohydro_1"/>
    <property type="match status" value="1"/>
</dbReference>
<dbReference type="GO" id="GO:0050270">
    <property type="term" value="F:S-adenosylhomocysteine deaminase activity"/>
    <property type="evidence" value="ECO:0007669"/>
    <property type="project" value="UniProtKB-EC"/>
</dbReference>
<dbReference type="InterPro" id="IPR032466">
    <property type="entry name" value="Metal_Hydrolase"/>
</dbReference>
<dbReference type="SUPFAM" id="SSF51338">
    <property type="entry name" value="Composite domain of metallo-dependent hydrolases"/>
    <property type="match status" value="1"/>
</dbReference>
<keyword evidence="4" id="KW-1133">Transmembrane helix</keyword>
<dbReference type="PANTHER" id="PTHR43794">
    <property type="entry name" value="AMINOHYDROLASE SSNA-RELATED"/>
    <property type="match status" value="1"/>
</dbReference>
<dbReference type="HAMAP" id="MF_01281">
    <property type="entry name" value="MTA_SAH_deamin"/>
    <property type="match status" value="1"/>
</dbReference>
<evidence type="ECO:0000259" key="5">
    <source>
        <dbReference type="Pfam" id="PF01979"/>
    </source>
</evidence>
<dbReference type="PANTHER" id="PTHR43794:SF11">
    <property type="entry name" value="AMIDOHYDROLASE-RELATED DOMAIN-CONTAINING PROTEIN"/>
    <property type="match status" value="1"/>
</dbReference>
<dbReference type="Gene3D" id="3.20.20.140">
    <property type="entry name" value="Metal-dependent hydrolases"/>
    <property type="match status" value="1"/>
</dbReference>
<dbReference type="EMBL" id="UOFW01000076">
    <property type="protein sequence ID" value="VAX04098.1"/>
    <property type="molecule type" value="Genomic_DNA"/>
</dbReference>
<dbReference type="AlphaFoldDB" id="A0A3B1AXV6"/>
<evidence type="ECO:0000256" key="4">
    <source>
        <dbReference type="SAM" id="Phobius"/>
    </source>
</evidence>
<organism evidence="6">
    <name type="scientific">hydrothermal vent metagenome</name>
    <dbReference type="NCBI Taxonomy" id="652676"/>
    <lineage>
        <taxon>unclassified sequences</taxon>
        <taxon>metagenomes</taxon>
        <taxon>ecological metagenomes</taxon>
    </lineage>
</organism>